<dbReference type="AlphaFoldDB" id="A0A9X2I0L4"/>
<sequence length="49" mass="5900">MEFIREFFLFLKERKKWWLIPLILIFVIFGGLIFLTNGSALAPFIYSLF</sequence>
<dbReference type="Pfam" id="PF19451">
    <property type="entry name" value="DUF5989"/>
    <property type="match status" value="1"/>
</dbReference>
<organism evidence="2 3">
    <name type="scientific">Christiangramia oceanisediminis</name>
    <dbReference type="NCBI Taxonomy" id="2920386"/>
    <lineage>
        <taxon>Bacteria</taxon>
        <taxon>Pseudomonadati</taxon>
        <taxon>Bacteroidota</taxon>
        <taxon>Flavobacteriia</taxon>
        <taxon>Flavobacteriales</taxon>
        <taxon>Flavobacteriaceae</taxon>
        <taxon>Christiangramia</taxon>
    </lineage>
</organism>
<dbReference type="InterPro" id="IPR046031">
    <property type="entry name" value="DUF5989"/>
</dbReference>
<feature type="transmembrane region" description="Helical" evidence="1">
    <location>
        <begin position="20"/>
        <end position="46"/>
    </location>
</feature>
<accession>A0A9X2I0L4</accession>
<proteinExistence type="predicted"/>
<keyword evidence="1" id="KW-0472">Membrane</keyword>
<evidence type="ECO:0000313" key="3">
    <source>
        <dbReference type="Proteomes" id="UP001155280"/>
    </source>
</evidence>
<reference evidence="2" key="1">
    <citation type="submission" date="2022-07" db="EMBL/GenBank/DDBJ databases">
        <title>Gramela sediminis sp. nov., isolated from deep-sea sediment of the Indian Ocean.</title>
        <authorList>
            <person name="Shi H."/>
        </authorList>
    </citation>
    <scope>NUCLEOTIDE SEQUENCE</scope>
    <source>
        <strain evidence="2">GC03-9</strain>
    </source>
</reference>
<dbReference type="RefSeq" id="WP_241549382.1">
    <property type="nucleotide sequence ID" value="NZ_JANCNS010000001.1"/>
</dbReference>
<evidence type="ECO:0000256" key="1">
    <source>
        <dbReference type="SAM" id="Phobius"/>
    </source>
</evidence>
<gene>
    <name evidence="2" type="ORF">MKO06_04060</name>
</gene>
<keyword evidence="3" id="KW-1185">Reference proteome</keyword>
<name>A0A9X2I0L4_9FLAO</name>
<comment type="caution">
    <text evidence="2">The sequence shown here is derived from an EMBL/GenBank/DDBJ whole genome shotgun (WGS) entry which is preliminary data.</text>
</comment>
<protein>
    <submittedName>
        <fullName evidence="2">DUF5989 family protein</fullName>
    </submittedName>
</protein>
<keyword evidence="1" id="KW-0812">Transmembrane</keyword>
<keyword evidence="1" id="KW-1133">Transmembrane helix</keyword>
<dbReference type="EMBL" id="JANCNS010000001">
    <property type="protein sequence ID" value="MCP9199069.1"/>
    <property type="molecule type" value="Genomic_DNA"/>
</dbReference>
<dbReference type="Proteomes" id="UP001155280">
    <property type="component" value="Unassembled WGS sequence"/>
</dbReference>
<evidence type="ECO:0000313" key="2">
    <source>
        <dbReference type="EMBL" id="MCP9199069.1"/>
    </source>
</evidence>